<evidence type="ECO:0000256" key="2">
    <source>
        <dbReference type="HAMAP-Rule" id="MF_00634"/>
    </source>
</evidence>
<dbReference type="Proteomes" id="UP001155241">
    <property type="component" value="Unassembled WGS sequence"/>
</dbReference>
<reference evidence="3" key="1">
    <citation type="submission" date="2022-06" db="EMBL/GenBank/DDBJ databases">
        <title>Aeoliella straminimaris, a novel planctomycete from sediments.</title>
        <authorList>
            <person name="Vitorino I.R."/>
            <person name="Lage O.M."/>
        </authorList>
    </citation>
    <scope>NUCLEOTIDE SEQUENCE</scope>
    <source>
        <strain evidence="3">ICT_H6.2</strain>
    </source>
</reference>
<organism evidence="3 4">
    <name type="scientific">Aeoliella straminimaris</name>
    <dbReference type="NCBI Taxonomy" id="2954799"/>
    <lineage>
        <taxon>Bacteria</taxon>
        <taxon>Pseudomonadati</taxon>
        <taxon>Planctomycetota</taxon>
        <taxon>Planctomycetia</taxon>
        <taxon>Pirellulales</taxon>
        <taxon>Lacipirellulaceae</taxon>
        <taxon>Aeoliella</taxon>
    </lineage>
</organism>
<evidence type="ECO:0000256" key="1">
    <source>
        <dbReference type="ARBA" id="ARBA00010364"/>
    </source>
</evidence>
<dbReference type="Gene3D" id="3.30.1200.10">
    <property type="entry name" value="YggU-like"/>
    <property type="match status" value="1"/>
</dbReference>
<accession>A0A9X2FAF9</accession>
<gene>
    <name evidence="3" type="ORF">NG895_11835</name>
</gene>
<dbReference type="GO" id="GO:0005737">
    <property type="term" value="C:cytoplasm"/>
    <property type="evidence" value="ECO:0007669"/>
    <property type="project" value="TreeGrafter"/>
</dbReference>
<protein>
    <recommendedName>
        <fullName evidence="2">UPF0235 protein NG895_11835</fullName>
    </recommendedName>
</protein>
<dbReference type="SMART" id="SM01152">
    <property type="entry name" value="DUF167"/>
    <property type="match status" value="1"/>
</dbReference>
<dbReference type="Pfam" id="PF02594">
    <property type="entry name" value="DUF167"/>
    <property type="match status" value="1"/>
</dbReference>
<dbReference type="PANTHER" id="PTHR13420">
    <property type="entry name" value="UPF0235 PROTEIN C15ORF40"/>
    <property type="match status" value="1"/>
</dbReference>
<dbReference type="HAMAP" id="MF_00634">
    <property type="entry name" value="UPF0235"/>
    <property type="match status" value="1"/>
</dbReference>
<comment type="similarity">
    <text evidence="1 2">Belongs to the UPF0235 family.</text>
</comment>
<dbReference type="RefSeq" id="WP_252852708.1">
    <property type="nucleotide sequence ID" value="NZ_JAMXLR010000036.1"/>
</dbReference>
<dbReference type="AlphaFoldDB" id="A0A9X2FAF9"/>
<name>A0A9X2FAF9_9BACT</name>
<evidence type="ECO:0000313" key="4">
    <source>
        <dbReference type="Proteomes" id="UP001155241"/>
    </source>
</evidence>
<dbReference type="InterPro" id="IPR036591">
    <property type="entry name" value="YggU-like_sf"/>
</dbReference>
<comment type="caution">
    <text evidence="3">The sequence shown here is derived from an EMBL/GenBank/DDBJ whole genome shotgun (WGS) entry which is preliminary data.</text>
</comment>
<keyword evidence="4" id="KW-1185">Reference proteome</keyword>
<dbReference type="EMBL" id="JAMXLR010000036">
    <property type="protein sequence ID" value="MCO6044598.1"/>
    <property type="molecule type" value="Genomic_DNA"/>
</dbReference>
<dbReference type="NCBIfam" id="TIGR00251">
    <property type="entry name" value="DUF167 family protein"/>
    <property type="match status" value="1"/>
</dbReference>
<dbReference type="PANTHER" id="PTHR13420:SF7">
    <property type="entry name" value="UPF0235 PROTEIN C15ORF40"/>
    <property type="match status" value="1"/>
</dbReference>
<evidence type="ECO:0000313" key="3">
    <source>
        <dbReference type="EMBL" id="MCO6044598.1"/>
    </source>
</evidence>
<dbReference type="InterPro" id="IPR003746">
    <property type="entry name" value="DUF167"/>
</dbReference>
<proteinExistence type="inferred from homology"/>
<dbReference type="SUPFAM" id="SSF69786">
    <property type="entry name" value="YggU-like"/>
    <property type="match status" value="1"/>
</dbReference>
<sequence length="100" mass="10449">MIQLTEHPEGTLLAVRARAGGRVNGVTGIRQGELMVSVTQVAERGKANQAIVGVLSKLLGCGKRQIELVRGATSGSKQFLLVGIDAKTAAERIRAAVDNA</sequence>